<proteinExistence type="predicted"/>
<dbReference type="AlphaFoldDB" id="A0A421BDA4"/>
<evidence type="ECO:0000256" key="1">
    <source>
        <dbReference type="SAM" id="Phobius"/>
    </source>
</evidence>
<comment type="caution">
    <text evidence="2">The sequence shown here is derived from an EMBL/GenBank/DDBJ whole genome shotgun (WGS) entry which is preliminary data.</text>
</comment>
<dbReference type="InterPro" id="IPR001646">
    <property type="entry name" value="5peptide_repeat"/>
</dbReference>
<evidence type="ECO:0000313" key="3">
    <source>
        <dbReference type="Proteomes" id="UP000282454"/>
    </source>
</evidence>
<dbReference type="Pfam" id="PF13576">
    <property type="entry name" value="Pentapeptide_3"/>
    <property type="match status" value="1"/>
</dbReference>
<dbReference type="EMBL" id="RCDD01000001">
    <property type="protein sequence ID" value="RLK62311.1"/>
    <property type="molecule type" value="Genomic_DNA"/>
</dbReference>
<sequence length="352" mass="39284">MPPTDHPVVSAQSHPRPVSGRSIALVAVGILLLTATTVVLLWWPATSGLTGDKLVTARFEAVRIGMSIGIGGGGVYALYLSWRRQRTTEQDLDNRERALAHQRDVAADAKAHQDRMAAITEKDGVERRITDLYTKAADQLGSDKAPVRMAGLYALERLAQDNPGHRQTVVNVYCAYLRMPYDPPLGSLPEGGDLLDHRQRLEEREVRRAVQRILLLHLRPETPESFWPDIDLGLTGAVLIDFDLDRCRIRSSTFALATFKHRTNFTGTEFGSYVWFRSATFTDDVRFDGARFGGLANFTEVTFQRSATFAGAEFHDESRWRDTRFARGKPDELAWVDELGDPGDEVAEVTTA</sequence>
<dbReference type="Gene3D" id="2.160.20.80">
    <property type="entry name" value="E3 ubiquitin-protein ligase SopA"/>
    <property type="match status" value="1"/>
</dbReference>
<keyword evidence="3" id="KW-1185">Reference proteome</keyword>
<name>A0A421BDA4_9PSEU</name>
<feature type="transmembrane region" description="Helical" evidence="1">
    <location>
        <begin position="64"/>
        <end position="82"/>
    </location>
</feature>
<reference evidence="2 3" key="1">
    <citation type="submission" date="2018-10" db="EMBL/GenBank/DDBJ databases">
        <title>Genomic Encyclopedia of Archaeal and Bacterial Type Strains, Phase II (KMG-II): from individual species to whole genera.</title>
        <authorList>
            <person name="Goeker M."/>
        </authorList>
    </citation>
    <scope>NUCLEOTIDE SEQUENCE [LARGE SCALE GENOMIC DNA]</scope>
    <source>
        <strain evidence="2 3">DSM 45657</strain>
    </source>
</reference>
<feature type="transmembrane region" description="Helical" evidence="1">
    <location>
        <begin position="23"/>
        <end position="44"/>
    </location>
</feature>
<keyword evidence="1" id="KW-0472">Membrane</keyword>
<keyword evidence="1" id="KW-1133">Transmembrane helix</keyword>
<dbReference type="Proteomes" id="UP000282454">
    <property type="component" value="Unassembled WGS sequence"/>
</dbReference>
<keyword evidence="1" id="KW-0812">Transmembrane</keyword>
<evidence type="ECO:0000313" key="2">
    <source>
        <dbReference type="EMBL" id="RLK62311.1"/>
    </source>
</evidence>
<gene>
    <name evidence="2" type="ORF">CLV68_2868</name>
</gene>
<organism evidence="2 3">
    <name type="scientific">Actinokineospora cianjurensis</name>
    <dbReference type="NCBI Taxonomy" id="585224"/>
    <lineage>
        <taxon>Bacteria</taxon>
        <taxon>Bacillati</taxon>
        <taxon>Actinomycetota</taxon>
        <taxon>Actinomycetes</taxon>
        <taxon>Pseudonocardiales</taxon>
        <taxon>Pseudonocardiaceae</taxon>
        <taxon>Actinokineospora</taxon>
    </lineage>
</organism>
<accession>A0A421BDA4</accession>
<protein>
    <submittedName>
        <fullName evidence="2">Pentapeptide repeat protein</fullName>
    </submittedName>
</protein>